<dbReference type="STRING" id="1322246.BN4_20207"/>
<evidence type="ECO:0000313" key="2">
    <source>
        <dbReference type="Proteomes" id="UP000011724"/>
    </source>
</evidence>
<accession>M1WSL8</accession>
<reference evidence="1 2" key="1">
    <citation type="journal article" date="2013" name="PLoS ONE">
        <title>The first genomic and proteomic characterization of a deep-sea sulfate reducer: insights into the piezophilic lifestyle of Desulfovibrio piezophilus.</title>
        <authorList>
            <person name="Pradel N."/>
            <person name="Ji B."/>
            <person name="Gimenez G."/>
            <person name="Talla E."/>
            <person name="Lenoble P."/>
            <person name="Garel M."/>
            <person name="Tamburini C."/>
            <person name="Fourquet P."/>
            <person name="Lebrun R."/>
            <person name="Bertin P."/>
            <person name="Denis Y."/>
            <person name="Pophillat M."/>
            <person name="Barbe V."/>
            <person name="Ollivier B."/>
            <person name="Dolla A."/>
        </authorList>
    </citation>
    <scope>NUCLEOTIDE SEQUENCE [LARGE SCALE GENOMIC DNA]</scope>
    <source>
        <strain evidence="2">DSM 10523 / SB164P1</strain>
    </source>
</reference>
<dbReference type="EMBL" id="FO203427">
    <property type="protein sequence ID" value="CCH50269.1"/>
    <property type="molecule type" value="Genomic_DNA"/>
</dbReference>
<sequence>MPSLLFLEIDMCRMTFEDVSPYPYVFAPWCGVAMTVVNREQRVHLMQKNSSQVCNEM</sequence>
<proteinExistence type="predicted"/>
<organism evidence="1 2">
    <name type="scientific">Pseudodesulfovibrio piezophilus (strain DSM 21447 / JCM 15486 / C1TLV30)</name>
    <name type="common">Desulfovibrio piezophilus</name>
    <dbReference type="NCBI Taxonomy" id="1322246"/>
    <lineage>
        <taxon>Bacteria</taxon>
        <taxon>Pseudomonadati</taxon>
        <taxon>Thermodesulfobacteriota</taxon>
        <taxon>Desulfovibrionia</taxon>
        <taxon>Desulfovibrionales</taxon>
        <taxon>Desulfovibrionaceae</taxon>
    </lineage>
</organism>
<evidence type="ECO:0000313" key="1">
    <source>
        <dbReference type="EMBL" id="CCH50269.1"/>
    </source>
</evidence>
<dbReference type="PATRIC" id="fig|879567.3.peg.3280"/>
<dbReference type="AlphaFoldDB" id="M1WSL8"/>
<dbReference type="Proteomes" id="UP000011724">
    <property type="component" value="Chromosome"/>
</dbReference>
<reference evidence="2" key="2">
    <citation type="journal article" date="2013" name="Stand. Genomic Sci.">
        <title>Complete genome sequence of Desulfocapsa sulfexigens, a marine deltaproteobacterium specialized in disproportionating inorganic sulfur compounds.</title>
        <authorList>
            <person name="Finster K.W."/>
            <person name="Kjeldsen K.U."/>
            <person name="Kube M."/>
            <person name="Reinhardt R."/>
            <person name="Mussmann M."/>
            <person name="Amann R."/>
            <person name="Schreiber L."/>
        </authorList>
    </citation>
    <scope>NUCLEOTIDE SEQUENCE [LARGE SCALE GENOMIC DNA]</scope>
    <source>
        <strain evidence="2">DSM 10523 / SB164P1</strain>
    </source>
</reference>
<name>M1WSL8_PSEP2</name>
<dbReference type="KEGG" id="dpi:BN4_20207"/>
<gene>
    <name evidence="1" type="ordered locus">BN4_20207</name>
</gene>
<dbReference type="HOGENOM" id="CLU_2989282_0_0_7"/>
<protein>
    <submittedName>
        <fullName evidence="1">Uncharacterized protein</fullName>
    </submittedName>
</protein>
<keyword evidence="2" id="KW-1185">Reference proteome</keyword>